<keyword evidence="6" id="KW-0472">Membrane</keyword>
<evidence type="ECO:0000256" key="3">
    <source>
        <dbReference type="ARBA" id="ARBA00023125"/>
    </source>
</evidence>
<dbReference type="Proteomes" id="UP000215914">
    <property type="component" value="Chromosome 11"/>
</dbReference>
<evidence type="ECO:0000256" key="4">
    <source>
        <dbReference type="ARBA" id="ARBA00023163"/>
    </source>
</evidence>
<proteinExistence type="predicted"/>
<keyword evidence="2" id="KW-0805">Transcription regulation</keyword>
<evidence type="ECO:0000313" key="8">
    <source>
        <dbReference type="Proteomes" id="UP000215914"/>
    </source>
</evidence>
<dbReference type="GO" id="GO:0003677">
    <property type="term" value="F:DNA binding"/>
    <property type="evidence" value="ECO:0007669"/>
    <property type="project" value="UniProtKB-KW"/>
</dbReference>
<accession>A0A251TBI0</accession>
<dbReference type="InterPro" id="IPR015300">
    <property type="entry name" value="DNA-bd_pseudobarrel_sf"/>
</dbReference>
<protein>
    <submittedName>
        <fullName evidence="7">Putative DNA-binding pseudobarrel domain-containing protein</fullName>
    </submittedName>
</protein>
<gene>
    <name evidence="7" type="ORF">HannXRQ_Chr11g0337871</name>
</gene>
<keyword evidence="3 7" id="KW-0238">DNA-binding</keyword>
<comment type="subcellular location">
    <subcellularLocation>
        <location evidence="1">Nucleus</location>
    </subcellularLocation>
</comment>
<evidence type="ECO:0000256" key="1">
    <source>
        <dbReference type="ARBA" id="ARBA00004123"/>
    </source>
</evidence>
<evidence type="ECO:0000313" key="7">
    <source>
        <dbReference type="EMBL" id="OTG08103.1"/>
    </source>
</evidence>
<keyword evidence="8" id="KW-1185">Reference proteome</keyword>
<sequence length="355" mass="41321">MKLLLRALRIFGRLVILMSFWMVIVIQVWAYFFMAPAFVKIIYDASPSSVASFYNDAVRNLSYPVGHVTLRTDFIFFKVLPENTIDIYHFKSDRDLDVKDKFYHVMMFPEAKNFLPKKFMEHNFNDDLLENIVTIRYSPTQERTVRIKKLWNIHYYILDFSQISTDLSLVKWDFLVFHRVETYTFNLIVFRLHDDGSLVAEMGIPVPEQQPIPEPEYEAQNDIEDGIQHGVAEDQFPLQDVNVDNHVNVDNQVSDDEDLPVHGNPPLPVDDVYEIEWVLTYLFRFPQCFVENVSLHDVQAMNVQTINGVSLVMEMRSERARRGPSAVAWCGKLNAIACASEASARIPRYVSLFFF</sequence>
<dbReference type="SUPFAM" id="SSF101936">
    <property type="entry name" value="DNA-binding pseudobarrel domain"/>
    <property type="match status" value="1"/>
</dbReference>
<evidence type="ECO:0000256" key="6">
    <source>
        <dbReference type="SAM" id="Phobius"/>
    </source>
</evidence>
<feature type="transmembrane region" description="Helical" evidence="6">
    <location>
        <begin position="12"/>
        <end position="34"/>
    </location>
</feature>
<reference evidence="8" key="1">
    <citation type="journal article" date="2017" name="Nature">
        <title>The sunflower genome provides insights into oil metabolism, flowering and Asterid evolution.</title>
        <authorList>
            <person name="Badouin H."/>
            <person name="Gouzy J."/>
            <person name="Grassa C.J."/>
            <person name="Murat F."/>
            <person name="Staton S.E."/>
            <person name="Cottret L."/>
            <person name="Lelandais-Briere C."/>
            <person name="Owens G.L."/>
            <person name="Carrere S."/>
            <person name="Mayjonade B."/>
            <person name="Legrand L."/>
            <person name="Gill N."/>
            <person name="Kane N.C."/>
            <person name="Bowers J.E."/>
            <person name="Hubner S."/>
            <person name="Bellec A."/>
            <person name="Berard A."/>
            <person name="Berges H."/>
            <person name="Blanchet N."/>
            <person name="Boniface M.C."/>
            <person name="Brunel D."/>
            <person name="Catrice O."/>
            <person name="Chaidir N."/>
            <person name="Claudel C."/>
            <person name="Donnadieu C."/>
            <person name="Faraut T."/>
            <person name="Fievet G."/>
            <person name="Helmstetter N."/>
            <person name="King M."/>
            <person name="Knapp S.J."/>
            <person name="Lai Z."/>
            <person name="Le Paslier M.C."/>
            <person name="Lippi Y."/>
            <person name="Lorenzon L."/>
            <person name="Mandel J.R."/>
            <person name="Marage G."/>
            <person name="Marchand G."/>
            <person name="Marquand E."/>
            <person name="Bret-Mestries E."/>
            <person name="Morien E."/>
            <person name="Nambeesan S."/>
            <person name="Nguyen T."/>
            <person name="Pegot-Espagnet P."/>
            <person name="Pouilly N."/>
            <person name="Raftis F."/>
            <person name="Sallet E."/>
            <person name="Schiex T."/>
            <person name="Thomas J."/>
            <person name="Vandecasteele C."/>
            <person name="Vares D."/>
            <person name="Vear F."/>
            <person name="Vautrin S."/>
            <person name="Crespi M."/>
            <person name="Mangin B."/>
            <person name="Burke J.M."/>
            <person name="Salse J."/>
            <person name="Munos S."/>
            <person name="Vincourt P."/>
            <person name="Rieseberg L.H."/>
            <person name="Langlade N.B."/>
        </authorList>
    </citation>
    <scope>NUCLEOTIDE SEQUENCE [LARGE SCALE GENOMIC DNA]</scope>
    <source>
        <strain evidence="8">cv. SF193</strain>
    </source>
</reference>
<dbReference type="InParanoid" id="A0A251TBI0"/>
<keyword evidence="5" id="KW-0539">Nucleus</keyword>
<evidence type="ECO:0000256" key="5">
    <source>
        <dbReference type="ARBA" id="ARBA00023242"/>
    </source>
</evidence>
<evidence type="ECO:0000256" key="2">
    <source>
        <dbReference type="ARBA" id="ARBA00023015"/>
    </source>
</evidence>
<keyword evidence="6" id="KW-1133">Transmembrane helix</keyword>
<organism evidence="7 8">
    <name type="scientific">Helianthus annuus</name>
    <name type="common">Common sunflower</name>
    <dbReference type="NCBI Taxonomy" id="4232"/>
    <lineage>
        <taxon>Eukaryota</taxon>
        <taxon>Viridiplantae</taxon>
        <taxon>Streptophyta</taxon>
        <taxon>Embryophyta</taxon>
        <taxon>Tracheophyta</taxon>
        <taxon>Spermatophyta</taxon>
        <taxon>Magnoliopsida</taxon>
        <taxon>eudicotyledons</taxon>
        <taxon>Gunneridae</taxon>
        <taxon>Pentapetalae</taxon>
        <taxon>asterids</taxon>
        <taxon>campanulids</taxon>
        <taxon>Asterales</taxon>
        <taxon>Asteraceae</taxon>
        <taxon>Asteroideae</taxon>
        <taxon>Heliantheae alliance</taxon>
        <taxon>Heliantheae</taxon>
        <taxon>Helianthus</taxon>
    </lineage>
</organism>
<keyword evidence="6" id="KW-0812">Transmembrane</keyword>
<dbReference type="GO" id="GO:0005634">
    <property type="term" value="C:nucleus"/>
    <property type="evidence" value="ECO:0007669"/>
    <property type="project" value="UniProtKB-SubCell"/>
</dbReference>
<dbReference type="AlphaFoldDB" id="A0A251TBI0"/>
<keyword evidence="4" id="KW-0804">Transcription</keyword>
<name>A0A251TBI0_HELAN</name>
<dbReference type="EMBL" id="CM007900">
    <property type="protein sequence ID" value="OTG08103.1"/>
    <property type="molecule type" value="Genomic_DNA"/>
</dbReference>